<dbReference type="InterPro" id="IPR003903">
    <property type="entry name" value="UIM_dom"/>
</dbReference>
<dbReference type="SMART" id="SM00726">
    <property type="entry name" value="UIM"/>
    <property type="match status" value="1"/>
</dbReference>
<dbReference type="Proteomes" id="UP001174677">
    <property type="component" value="Chromosome 16"/>
</dbReference>
<organism evidence="9 10">
    <name type="scientific">Hevea brasiliensis</name>
    <name type="common">Para rubber tree</name>
    <name type="synonym">Siphonia brasiliensis</name>
    <dbReference type="NCBI Taxonomy" id="3981"/>
    <lineage>
        <taxon>Eukaryota</taxon>
        <taxon>Viridiplantae</taxon>
        <taxon>Streptophyta</taxon>
        <taxon>Embryophyta</taxon>
        <taxon>Tracheophyta</taxon>
        <taxon>Spermatophyta</taxon>
        <taxon>Magnoliopsida</taxon>
        <taxon>eudicotyledons</taxon>
        <taxon>Gunneridae</taxon>
        <taxon>Pentapetalae</taxon>
        <taxon>rosids</taxon>
        <taxon>fabids</taxon>
        <taxon>Malpighiales</taxon>
        <taxon>Euphorbiaceae</taxon>
        <taxon>Crotonoideae</taxon>
        <taxon>Micrandreae</taxon>
        <taxon>Hevea</taxon>
    </lineage>
</organism>
<feature type="domain" description="Deubiquitinating enzyme MINDY-3/4 conserved" evidence="8">
    <location>
        <begin position="108"/>
        <end position="482"/>
    </location>
</feature>
<comment type="function">
    <text evidence="2">Hydrolase that can remove 'Lys-48'-linked conjugated ubiquitin from proteins.</text>
</comment>
<accession>A0ABQ9KP15</accession>
<dbReference type="InterPro" id="IPR039785">
    <property type="entry name" value="MINY3/4"/>
</dbReference>
<evidence type="ECO:0000313" key="9">
    <source>
        <dbReference type="EMBL" id="KAJ9146138.1"/>
    </source>
</evidence>
<dbReference type="SMART" id="SM01174">
    <property type="entry name" value="DUF4205"/>
    <property type="match status" value="1"/>
</dbReference>
<evidence type="ECO:0000313" key="10">
    <source>
        <dbReference type="Proteomes" id="UP001174677"/>
    </source>
</evidence>
<evidence type="ECO:0000256" key="7">
    <source>
        <dbReference type="SAM" id="MobiDB-lite"/>
    </source>
</evidence>
<proteinExistence type="inferred from homology"/>
<keyword evidence="5" id="KW-0833">Ubl conjugation pathway</keyword>
<reference evidence="9" key="1">
    <citation type="journal article" date="2023" name="Plant Biotechnol. J.">
        <title>Chromosome-level wild Hevea brasiliensis genome provides new tools for genomic-assisted breeding and valuable loci to elevate rubber yield.</title>
        <authorList>
            <person name="Cheng H."/>
            <person name="Song X."/>
            <person name="Hu Y."/>
            <person name="Wu T."/>
            <person name="Yang Q."/>
            <person name="An Z."/>
            <person name="Feng S."/>
            <person name="Deng Z."/>
            <person name="Wu W."/>
            <person name="Zeng X."/>
            <person name="Tu M."/>
            <person name="Wang X."/>
            <person name="Huang H."/>
        </authorList>
    </citation>
    <scope>NUCLEOTIDE SEQUENCE</scope>
    <source>
        <strain evidence="9">MT/VB/25A 57/8</strain>
    </source>
</reference>
<dbReference type="PANTHER" id="PTHR12473:SF8">
    <property type="entry name" value="UBIQUITIN CARBOXYL-TERMINAL HYDROLASE MINDY-4-RELATED"/>
    <property type="match status" value="1"/>
</dbReference>
<dbReference type="InterPro" id="IPR025257">
    <property type="entry name" value="MINDY-3/4_CD"/>
</dbReference>
<evidence type="ECO:0000256" key="3">
    <source>
        <dbReference type="ARBA" id="ARBA00011074"/>
    </source>
</evidence>
<dbReference type="PANTHER" id="PTHR12473">
    <property type="entry name" value="UBIQUITIN CARBOXYL-TERMINAL HYDROLASE MINDY-4-RELATED"/>
    <property type="match status" value="1"/>
</dbReference>
<comment type="similarity">
    <text evidence="3">Belongs to the MINDY deubiquitinase family. FAM188 subfamily.</text>
</comment>
<evidence type="ECO:0000256" key="1">
    <source>
        <dbReference type="ARBA" id="ARBA00000707"/>
    </source>
</evidence>
<dbReference type="EC" id="3.4.19.12" evidence="4"/>
<sequence length="605" mass="66043">MADQEEEDLRMALRMSMQNSPPEPKRSKPRDAASAPVVSPEESRRLQRELMAAAAEKRMRAAKIASPSKAIDRSPCKSTDVAKKDKDLGPKGGNMGKELSSDEANQLFSMVFGSVVSKDILAQWSNQGIRFSLDPETSMGLVQHEGGPCGVLATIQAFVLKYFLFFPDELGKVVPNIPQNLDSGRLTKGRYVASNNFSSLSEDAKARALVRSMGEILFLCGSDKRLVIANLNGICCDIEGLAKDETIAKALENLSIESASDLHKILRIETYTSQASAMQRLQVMIPVFQSRMGALLFLISALLSRGLDCVQADRDDPSLPLVTAPFGHASQEIVNLLLCGQAVPNVFDGRMDLGGGMCLKGISTSVEVGFLTLLESLNFCKVGQHLKCPKWPIWVVGSESHYTVLFALDTTVQDENELEERESQIRKAFDAQDQSGGGGFISVEGFQQVLRETSIRLPPEKLDHLCGTGFIVWSEFWQVILDLDKSLGGLKDSSGLMGKKVFDLYHFNGIAKSDLNGSHMALGGETPVQRPRLTKLRVSVPPRWTPEEFMADVVVSSGSGGNESSGKDTEVTKPEPAQHAPLVDCIRTRWARAVCNWVGDPPSIV</sequence>
<feature type="region of interest" description="Disordered" evidence="7">
    <location>
        <begin position="555"/>
        <end position="575"/>
    </location>
</feature>
<gene>
    <name evidence="9" type="ORF">P3X46_028442</name>
</gene>
<evidence type="ECO:0000259" key="8">
    <source>
        <dbReference type="SMART" id="SM01174"/>
    </source>
</evidence>
<dbReference type="Gene3D" id="1.10.238.10">
    <property type="entry name" value="EF-hand"/>
    <property type="match status" value="1"/>
</dbReference>
<dbReference type="Pfam" id="PF13898">
    <property type="entry name" value="MINDY-3_4_CD"/>
    <property type="match status" value="1"/>
</dbReference>
<feature type="region of interest" description="Disordered" evidence="7">
    <location>
        <begin position="1"/>
        <end position="45"/>
    </location>
</feature>
<comment type="catalytic activity">
    <reaction evidence="1">
        <text>Thiol-dependent hydrolysis of ester, thioester, amide, peptide and isopeptide bonds formed by the C-terminal Gly of ubiquitin (a 76-residue protein attached to proteins as an intracellular targeting signal).</text>
        <dbReference type="EC" id="3.4.19.12"/>
    </reaction>
</comment>
<dbReference type="EMBL" id="JARPOI010000016">
    <property type="protein sequence ID" value="KAJ9146138.1"/>
    <property type="molecule type" value="Genomic_DNA"/>
</dbReference>
<feature type="compositionally biased region" description="Basic and acidic residues" evidence="7">
    <location>
        <begin position="70"/>
        <end position="89"/>
    </location>
</feature>
<dbReference type="InterPro" id="IPR011992">
    <property type="entry name" value="EF-hand-dom_pair"/>
</dbReference>
<comment type="caution">
    <text evidence="9">The sequence shown here is derived from an EMBL/GenBank/DDBJ whole genome shotgun (WGS) entry which is preliminary data.</text>
</comment>
<evidence type="ECO:0000256" key="5">
    <source>
        <dbReference type="ARBA" id="ARBA00022786"/>
    </source>
</evidence>
<dbReference type="SUPFAM" id="SSF47473">
    <property type="entry name" value="EF-hand"/>
    <property type="match status" value="1"/>
</dbReference>
<protein>
    <recommendedName>
        <fullName evidence="4">ubiquitinyl hydrolase 1</fullName>
        <ecNumber evidence="4">3.4.19.12</ecNumber>
    </recommendedName>
    <alternativeName>
        <fullName evidence="6">Deubiquitinating enzyme MINDY-3</fullName>
    </alternativeName>
</protein>
<feature type="region of interest" description="Disordered" evidence="7">
    <location>
        <begin position="61"/>
        <end position="96"/>
    </location>
</feature>
<keyword evidence="10" id="KW-1185">Reference proteome</keyword>
<evidence type="ECO:0000256" key="6">
    <source>
        <dbReference type="ARBA" id="ARBA00033208"/>
    </source>
</evidence>
<dbReference type="PROSITE" id="PS50330">
    <property type="entry name" value="UIM"/>
    <property type="match status" value="1"/>
</dbReference>
<name>A0ABQ9KP15_HEVBR</name>
<evidence type="ECO:0000256" key="4">
    <source>
        <dbReference type="ARBA" id="ARBA00012759"/>
    </source>
</evidence>
<evidence type="ECO:0000256" key="2">
    <source>
        <dbReference type="ARBA" id="ARBA00002107"/>
    </source>
</evidence>